<comment type="similarity">
    <text evidence="7">Belongs to the binding-protein-dependent transport system permease family.</text>
</comment>
<comment type="caution">
    <text evidence="9">The sequence shown here is derived from an EMBL/GenBank/DDBJ whole genome shotgun (WGS) entry which is preliminary data.</text>
</comment>
<evidence type="ECO:0000256" key="7">
    <source>
        <dbReference type="RuleBase" id="RU363032"/>
    </source>
</evidence>
<reference evidence="9 10" key="1">
    <citation type="submission" date="2018-10" db="EMBL/GenBank/DDBJ databases">
        <title>Natrarchaeobius chitinivorans gen. nov., sp. nov., and Natrarchaeobius haloalkaliphilus sp. nov., alkaliphilic, chitin-utilizing haloarchaea from hypersaline alkaline lakes.</title>
        <authorList>
            <person name="Sorokin D.Y."/>
            <person name="Elcheninov A.G."/>
            <person name="Kostrikina N.A."/>
            <person name="Bale N.J."/>
            <person name="Sinninghe Damste J.S."/>
            <person name="Khijniak T.V."/>
            <person name="Kublanov I.V."/>
            <person name="Toshchakov S.V."/>
        </authorList>
    </citation>
    <scope>NUCLEOTIDE SEQUENCE [LARGE SCALE GENOMIC DNA]</scope>
    <source>
        <strain evidence="9 10">AArcht7</strain>
    </source>
</reference>
<dbReference type="PANTHER" id="PTHR30151">
    <property type="entry name" value="ALKANE SULFONATE ABC TRANSPORTER-RELATED, MEMBRANE SUBUNIT"/>
    <property type="match status" value="1"/>
</dbReference>
<dbReference type="PROSITE" id="PS50928">
    <property type="entry name" value="ABC_TM1"/>
    <property type="match status" value="1"/>
</dbReference>
<evidence type="ECO:0000313" key="10">
    <source>
        <dbReference type="Proteomes" id="UP000281431"/>
    </source>
</evidence>
<evidence type="ECO:0000313" key="9">
    <source>
        <dbReference type="EMBL" id="RQH02340.1"/>
    </source>
</evidence>
<evidence type="ECO:0000256" key="1">
    <source>
        <dbReference type="ARBA" id="ARBA00004651"/>
    </source>
</evidence>
<evidence type="ECO:0000256" key="6">
    <source>
        <dbReference type="ARBA" id="ARBA00023136"/>
    </source>
</evidence>
<dbReference type="PANTHER" id="PTHR30151:SF0">
    <property type="entry name" value="ABC TRANSPORTER PERMEASE PROTEIN MJ0413-RELATED"/>
    <property type="match status" value="1"/>
</dbReference>
<dbReference type="GO" id="GO:0005886">
    <property type="term" value="C:plasma membrane"/>
    <property type="evidence" value="ECO:0007669"/>
    <property type="project" value="UniProtKB-SubCell"/>
</dbReference>
<keyword evidence="6 7" id="KW-0472">Membrane</keyword>
<dbReference type="CDD" id="cd06261">
    <property type="entry name" value="TM_PBP2"/>
    <property type="match status" value="1"/>
</dbReference>
<keyword evidence="2 7" id="KW-0813">Transport</keyword>
<dbReference type="InterPro" id="IPR000515">
    <property type="entry name" value="MetI-like"/>
</dbReference>
<feature type="domain" description="ABC transmembrane type-1" evidence="8">
    <location>
        <begin position="75"/>
        <end position="255"/>
    </location>
</feature>
<feature type="transmembrane region" description="Helical" evidence="7">
    <location>
        <begin position="234"/>
        <end position="255"/>
    </location>
</feature>
<evidence type="ECO:0000256" key="4">
    <source>
        <dbReference type="ARBA" id="ARBA00022692"/>
    </source>
</evidence>
<sequence>MSTALRDQIKVSLEGIFSRSRISVGLWESMVGILIGILLWEWYATDKPVFFFPGWFDILDALSVQFAEGELIPSLQGSLQTLFLGFFLAVIVGVPLGLSMGMNERLASLLNPYINALYVAPISALVPIIILVGGASFESRVAVVFLFAIFEITITTYEGARTTPNRIIDVAKSFGASRYFIFRRVVLPYDLPYIFAGMRLGVGRAVKGMILAELLISWANLGAMIRTAQNNINVAGVLSIVLLLMILGLILTFVLKKASQYLTPWQPEVNV</sequence>
<proteinExistence type="inferred from homology"/>
<dbReference type="AlphaFoldDB" id="A0A3N6PLK6"/>
<protein>
    <submittedName>
        <fullName evidence="9">ABC transporter permease</fullName>
    </submittedName>
</protein>
<keyword evidence="4 7" id="KW-0812">Transmembrane</keyword>
<keyword evidence="5 7" id="KW-1133">Transmembrane helix</keyword>
<accession>A0A3N6PLK6</accession>
<dbReference type="Proteomes" id="UP000281431">
    <property type="component" value="Unassembled WGS sequence"/>
</dbReference>
<evidence type="ECO:0000256" key="3">
    <source>
        <dbReference type="ARBA" id="ARBA00022475"/>
    </source>
</evidence>
<organism evidence="9 10">
    <name type="scientific">Natrarchaeobius chitinivorans</name>
    <dbReference type="NCBI Taxonomy" id="1679083"/>
    <lineage>
        <taxon>Archaea</taxon>
        <taxon>Methanobacteriati</taxon>
        <taxon>Methanobacteriota</taxon>
        <taxon>Stenosarchaea group</taxon>
        <taxon>Halobacteria</taxon>
        <taxon>Halobacteriales</taxon>
        <taxon>Natrialbaceae</taxon>
        <taxon>Natrarchaeobius</taxon>
    </lineage>
</organism>
<dbReference type="SUPFAM" id="SSF161098">
    <property type="entry name" value="MetI-like"/>
    <property type="match status" value="1"/>
</dbReference>
<evidence type="ECO:0000256" key="5">
    <source>
        <dbReference type="ARBA" id="ARBA00022989"/>
    </source>
</evidence>
<evidence type="ECO:0000256" key="2">
    <source>
        <dbReference type="ARBA" id="ARBA00022448"/>
    </source>
</evidence>
<gene>
    <name evidence="9" type="ORF">EA472_03295</name>
</gene>
<dbReference type="Gene3D" id="1.10.3720.10">
    <property type="entry name" value="MetI-like"/>
    <property type="match status" value="1"/>
</dbReference>
<name>A0A3N6PLK6_NATCH</name>
<dbReference type="EMBL" id="REFZ01000002">
    <property type="protein sequence ID" value="RQH02340.1"/>
    <property type="molecule type" value="Genomic_DNA"/>
</dbReference>
<keyword evidence="3" id="KW-1003">Cell membrane</keyword>
<comment type="subcellular location">
    <subcellularLocation>
        <location evidence="1 7">Cell membrane</location>
        <topology evidence="1 7">Multi-pass membrane protein</topology>
    </subcellularLocation>
</comment>
<dbReference type="GO" id="GO:0055085">
    <property type="term" value="P:transmembrane transport"/>
    <property type="evidence" value="ECO:0007669"/>
    <property type="project" value="InterPro"/>
</dbReference>
<evidence type="ECO:0000259" key="8">
    <source>
        <dbReference type="PROSITE" id="PS50928"/>
    </source>
</evidence>
<feature type="transmembrane region" description="Helical" evidence="7">
    <location>
        <begin position="82"/>
        <end position="101"/>
    </location>
</feature>
<dbReference type="Pfam" id="PF00528">
    <property type="entry name" value="BPD_transp_1"/>
    <property type="match status" value="1"/>
</dbReference>
<dbReference type="InterPro" id="IPR035906">
    <property type="entry name" value="MetI-like_sf"/>
</dbReference>
<keyword evidence="10" id="KW-1185">Reference proteome</keyword>
<feature type="transmembrane region" description="Helical" evidence="7">
    <location>
        <begin position="113"/>
        <end position="135"/>
    </location>
</feature>
<feature type="transmembrane region" description="Helical" evidence="7">
    <location>
        <begin position="21"/>
        <end position="43"/>
    </location>
</feature>
<dbReference type="OrthoDB" id="50379at2157"/>
<feature type="transmembrane region" description="Helical" evidence="7">
    <location>
        <begin position="141"/>
        <end position="160"/>
    </location>
</feature>